<feature type="transmembrane region" description="Helical" evidence="1">
    <location>
        <begin position="49"/>
        <end position="73"/>
    </location>
</feature>
<sequence>MKNWDNTVIVIAAVIIGFFGGIAFVNNWLVMNKYYPEIGMFQIPFKAHVWGTVSDWVIVIATVATAIAAFIALTKWRNEKQFEIEINAKANLTNCIYVIKKICFAQDERSPFLLENEYIKHEKHFEQVKHSKELKFHAEVYDYSRSKYYEELKDILPIMRVSAIGLANNELRSIFKELIDIYESTSAAITDIKTTLHFIRDAHNSPDFHKWIGNIEIGLENHYQKLNDKALESVFKSLERRAKIALSEEMT</sequence>
<organism evidence="2 3">
    <name type="scientific">Sphingobacterium pedocola</name>
    <dbReference type="NCBI Taxonomy" id="2082722"/>
    <lineage>
        <taxon>Bacteria</taxon>
        <taxon>Pseudomonadati</taxon>
        <taxon>Bacteroidota</taxon>
        <taxon>Sphingobacteriia</taxon>
        <taxon>Sphingobacteriales</taxon>
        <taxon>Sphingobacteriaceae</taxon>
        <taxon>Sphingobacterium</taxon>
    </lineage>
</organism>
<keyword evidence="1" id="KW-0812">Transmembrane</keyword>
<dbReference type="RefSeq" id="WP_196940670.1">
    <property type="nucleotide sequence ID" value="NZ_MU158691.1"/>
</dbReference>
<evidence type="ECO:0000313" key="2">
    <source>
        <dbReference type="EMBL" id="MBE8720856.1"/>
    </source>
</evidence>
<accession>A0ABR9T686</accession>
<evidence type="ECO:0000313" key="3">
    <source>
        <dbReference type="Proteomes" id="UP000618319"/>
    </source>
</evidence>
<dbReference type="EMBL" id="PSKQ01000018">
    <property type="protein sequence ID" value="MBE8720856.1"/>
    <property type="molecule type" value="Genomic_DNA"/>
</dbReference>
<dbReference type="Proteomes" id="UP000618319">
    <property type="component" value="Unassembled WGS sequence"/>
</dbReference>
<keyword evidence="1" id="KW-0472">Membrane</keyword>
<evidence type="ECO:0008006" key="4">
    <source>
        <dbReference type="Google" id="ProtNLM"/>
    </source>
</evidence>
<comment type="caution">
    <text evidence="2">The sequence shown here is derived from an EMBL/GenBank/DDBJ whole genome shotgun (WGS) entry which is preliminary data.</text>
</comment>
<protein>
    <recommendedName>
        <fullName evidence="4">Phage abortive infection protein</fullName>
    </recommendedName>
</protein>
<reference evidence="2 3" key="1">
    <citation type="submission" date="2018-02" db="EMBL/GenBank/DDBJ databases">
        <title>Sphingobacterium KA21.</title>
        <authorList>
            <person name="Vasarhelyi B.M."/>
            <person name="Deshmukh S."/>
            <person name="Balint B."/>
            <person name="Kukolya J."/>
        </authorList>
    </citation>
    <scope>NUCLEOTIDE SEQUENCE [LARGE SCALE GENOMIC DNA]</scope>
    <source>
        <strain evidence="2 3">Ka21</strain>
    </source>
</reference>
<keyword evidence="1" id="KW-1133">Transmembrane helix</keyword>
<name>A0ABR9T686_9SPHI</name>
<gene>
    <name evidence="2" type="ORF">C4F40_08995</name>
</gene>
<keyword evidence="3" id="KW-1185">Reference proteome</keyword>
<feature type="transmembrane region" description="Helical" evidence="1">
    <location>
        <begin position="7"/>
        <end position="29"/>
    </location>
</feature>
<proteinExistence type="predicted"/>
<evidence type="ECO:0000256" key="1">
    <source>
        <dbReference type="SAM" id="Phobius"/>
    </source>
</evidence>